<organism evidence="1 2">
    <name type="scientific">Bradyrhizobium stylosanthis</name>
    <dbReference type="NCBI Taxonomy" id="1803665"/>
    <lineage>
        <taxon>Bacteria</taxon>
        <taxon>Pseudomonadati</taxon>
        <taxon>Pseudomonadota</taxon>
        <taxon>Alphaproteobacteria</taxon>
        <taxon>Hyphomicrobiales</taxon>
        <taxon>Nitrobacteraceae</taxon>
        <taxon>Bradyrhizobium</taxon>
    </lineage>
</organism>
<evidence type="ECO:0008006" key="3">
    <source>
        <dbReference type="Google" id="ProtNLM"/>
    </source>
</evidence>
<gene>
    <name evidence="1" type="ORF">FBZ96_107402</name>
</gene>
<dbReference type="AlphaFoldDB" id="A0A560DGH7"/>
<proteinExistence type="predicted"/>
<dbReference type="Proteomes" id="UP000319949">
    <property type="component" value="Unassembled WGS sequence"/>
</dbReference>
<protein>
    <recommendedName>
        <fullName evidence="3">Pectate lyase-like protein</fullName>
    </recommendedName>
</protein>
<evidence type="ECO:0000313" key="1">
    <source>
        <dbReference type="EMBL" id="TWA96208.1"/>
    </source>
</evidence>
<reference evidence="1 2" key="1">
    <citation type="submission" date="2019-06" db="EMBL/GenBank/DDBJ databases">
        <title>Genomic Encyclopedia of Type Strains, Phase IV (KMG-V): Genome sequencing to study the core and pangenomes of soil and plant-associated prokaryotes.</title>
        <authorList>
            <person name="Whitman W."/>
        </authorList>
    </citation>
    <scope>NUCLEOTIDE SEQUENCE [LARGE SCALE GENOMIC DNA]</scope>
    <source>
        <strain evidence="1 2">BR 510</strain>
    </source>
</reference>
<name>A0A560DGH7_9BRAD</name>
<comment type="caution">
    <text evidence="1">The sequence shown here is derived from an EMBL/GenBank/DDBJ whole genome shotgun (WGS) entry which is preliminary data.</text>
</comment>
<evidence type="ECO:0000313" key="2">
    <source>
        <dbReference type="Proteomes" id="UP000319949"/>
    </source>
</evidence>
<dbReference type="EMBL" id="VITK01000007">
    <property type="protein sequence ID" value="TWA96208.1"/>
    <property type="molecule type" value="Genomic_DNA"/>
</dbReference>
<dbReference type="Gene3D" id="2.160.20.10">
    <property type="entry name" value="Single-stranded right-handed beta-helix, Pectin lyase-like"/>
    <property type="match status" value="1"/>
</dbReference>
<accession>A0A560DGH7</accession>
<dbReference type="InterPro" id="IPR012334">
    <property type="entry name" value="Pectin_lyas_fold"/>
</dbReference>
<sequence length="655" mass="68295">MSGGIPLRFGERVFNVKDFGAVGDGLAHPLSGFFPSLAAAQAVYPRATALTESIEWHAHQLAIDTATTAGGGIIYSPAGTYIMSASTATAPNSLKFPLRIDNATAAPGPNNAQVHWMGDGDIITQLQWTVDMGSSPGTAYAVMCGQQAGDPINQQTDSRYWANNGATSAAWFRDLCLIGPAIGTTTIGAVGCNVSGICWAAHRMLTNVRISGFYAGLDIVGDHTAFRHVQVDRCYYGWYINQNSPYLYGDLATDGKCSIGNCRMACVGFAYGGAMGTWQISGRMFMGTSPFCFFKEATPASHPVTPAGTFLAGIAFDALFVEALGNAFIWDDNQRANGNTNATTLDRCVFRNLTLPGWNDALRLPNYDRCHILIGNMNGCRFENVTKLDATGCTRPLIDVQGSMYGESVLTGDIEAIIASCNAVGGQGIYSAVTVASGGSNYAVGDLIVLAGGTLVGNANAAILRVATVTGTAVASVTIWGTGLYSTLPTTATQASTSGSGSGATFTIGGTAGSTPLLFRAIDLACKRMAVEHTHGDGALGCYKGHVWATYNGHAVTAQQAVCNLFYGVQPATDTAVGAFIGLARTSCAFSGGNVIVAEEGDDIPYNATGTNTGQTLKKLTSTAGAVTDATGIADGRVVGFANFSSRMQVFKKRN</sequence>
<keyword evidence="2" id="KW-1185">Reference proteome</keyword>